<feature type="compositionally biased region" description="Basic residues" evidence="1">
    <location>
        <begin position="1"/>
        <end position="10"/>
    </location>
</feature>
<evidence type="ECO:0000313" key="3">
    <source>
        <dbReference type="Proteomes" id="UP000274822"/>
    </source>
</evidence>
<protein>
    <submittedName>
        <fullName evidence="2">Uncharacterized protein</fullName>
    </submittedName>
</protein>
<organism evidence="2 3">
    <name type="scientific">Jimgerdemannia flammicorona</name>
    <dbReference type="NCBI Taxonomy" id="994334"/>
    <lineage>
        <taxon>Eukaryota</taxon>
        <taxon>Fungi</taxon>
        <taxon>Fungi incertae sedis</taxon>
        <taxon>Mucoromycota</taxon>
        <taxon>Mucoromycotina</taxon>
        <taxon>Endogonomycetes</taxon>
        <taxon>Endogonales</taxon>
        <taxon>Endogonaceae</taxon>
        <taxon>Jimgerdemannia</taxon>
    </lineage>
</organism>
<evidence type="ECO:0000256" key="1">
    <source>
        <dbReference type="SAM" id="MobiDB-lite"/>
    </source>
</evidence>
<name>A0A433Q503_9FUNG</name>
<dbReference type="Proteomes" id="UP000274822">
    <property type="component" value="Unassembled WGS sequence"/>
</dbReference>
<gene>
    <name evidence="2" type="ORF">BC938DRAFT_472985</name>
</gene>
<dbReference type="EMBL" id="RBNJ01014719">
    <property type="protein sequence ID" value="RUS24856.1"/>
    <property type="molecule type" value="Genomic_DNA"/>
</dbReference>
<proteinExistence type="predicted"/>
<accession>A0A433Q503</accession>
<evidence type="ECO:0000313" key="2">
    <source>
        <dbReference type="EMBL" id="RUS24856.1"/>
    </source>
</evidence>
<feature type="region of interest" description="Disordered" evidence="1">
    <location>
        <begin position="1"/>
        <end position="30"/>
    </location>
</feature>
<reference evidence="2 3" key="1">
    <citation type="journal article" date="2018" name="New Phytol.">
        <title>Phylogenomics of Endogonaceae and evolution of mycorrhizas within Mucoromycota.</title>
        <authorList>
            <person name="Chang Y."/>
            <person name="Desiro A."/>
            <person name="Na H."/>
            <person name="Sandor L."/>
            <person name="Lipzen A."/>
            <person name="Clum A."/>
            <person name="Barry K."/>
            <person name="Grigoriev I.V."/>
            <person name="Martin F.M."/>
            <person name="Stajich J.E."/>
            <person name="Smith M.E."/>
            <person name="Bonito G."/>
            <person name="Spatafora J.W."/>
        </authorList>
    </citation>
    <scope>NUCLEOTIDE SEQUENCE [LARGE SCALE GENOMIC DNA]</scope>
    <source>
        <strain evidence="2 3">AD002</strain>
    </source>
</reference>
<feature type="compositionally biased region" description="Basic residues" evidence="1">
    <location>
        <begin position="19"/>
        <end position="30"/>
    </location>
</feature>
<keyword evidence="3" id="KW-1185">Reference proteome</keyword>
<sequence length="30" mass="3659">MKDSKRRRPNSRGNDSNMRRCRPRSRPSRT</sequence>
<comment type="caution">
    <text evidence="2">The sequence shown here is derived from an EMBL/GenBank/DDBJ whole genome shotgun (WGS) entry which is preliminary data.</text>
</comment>
<dbReference type="AlphaFoldDB" id="A0A433Q503"/>